<proteinExistence type="predicted"/>
<evidence type="ECO:0000313" key="8">
    <source>
        <dbReference type="Proteomes" id="UP000729402"/>
    </source>
</evidence>
<comment type="caution">
    <text evidence="7">The sequence shown here is derived from an EMBL/GenBank/DDBJ whole genome shotgun (WGS) entry which is preliminary data.</text>
</comment>
<dbReference type="Proteomes" id="UP000729402">
    <property type="component" value="Unassembled WGS sequence"/>
</dbReference>
<keyword evidence="8" id="KW-1185">Reference proteome</keyword>
<dbReference type="InterPro" id="IPR001005">
    <property type="entry name" value="SANT/Myb"/>
</dbReference>
<evidence type="ECO:0000259" key="6">
    <source>
        <dbReference type="PROSITE" id="PS51294"/>
    </source>
</evidence>
<name>A0A8J5V078_ZIZPA</name>
<evidence type="ECO:0000256" key="4">
    <source>
        <dbReference type="ARBA" id="ARBA00023242"/>
    </source>
</evidence>
<dbReference type="InterPro" id="IPR046955">
    <property type="entry name" value="PHR1-like"/>
</dbReference>
<dbReference type="GO" id="GO:0003677">
    <property type="term" value="F:DNA binding"/>
    <property type="evidence" value="ECO:0007669"/>
    <property type="project" value="UniProtKB-KW"/>
</dbReference>
<evidence type="ECO:0000256" key="2">
    <source>
        <dbReference type="ARBA" id="ARBA00023125"/>
    </source>
</evidence>
<keyword evidence="4" id="KW-0539">Nucleus</keyword>
<keyword evidence="2" id="KW-0238">DNA-binding</keyword>
<gene>
    <name evidence="7" type="ORF">GUJ93_ZPchr0482g33629</name>
</gene>
<dbReference type="EMBL" id="JAAALK010000812">
    <property type="protein sequence ID" value="KAG8044325.1"/>
    <property type="molecule type" value="Genomic_DNA"/>
</dbReference>
<dbReference type="InterPro" id="IPR017930">
    <property type="entry name" value="Myb_dom"/>
</dbReference>
<reference evidence="7" key="2">
    <citation type="submission" date="2021-02" db="EMBL/GenBank/DDBJ databases">
        <authorList>
            <person name="Kimball J.A."/>
            <person name="Haas M.W."/>
            <person name="Macchietto M."/>
            <person name="Kono T."/>
            <person name="Duquette J."/>
            <person name="Shao M."/>
        </authorList>
    </citation>
    <scope>NUCLEOTIDE SEQUENCE</scope>
    <source>
        <tissue evidence="7">Fresh leaf tissue</tissue>
    </source>
</reference>
<keyword evidence="5" id="KW-0472">Membrane</keyword>
<evidence type="ECO:0000256" key="1">
    <source>
        <dbReference type="ARBA" id="ARBA00023015"/>
    </source>
</evidence>
<protein>
    <recommendedName>
        <fullName evidence="6">HTH myb-type domain-containing protein</fullName>
    </recommendedName>
</protein>
<dbReference type="PANTHER" id="PTHR31314">
    <property type="entry name" value="MYB FAMILY TRANSCRIPTION FACTOR PHL7-LIKE"/>
    <property type="match status" value="1"/>
</dbReference>
<dbReference type="PANTHER" id="PTHR31314:SF64">
    <property type="entry name" value="OS02G0672300 PROTEIN"/>
    <property type="match status" value="1"/>
</dbReference>
<keyword evidence="5" id="KW-1133">Transmembrane helix</keyword>
<dbReference type="OrthoDB" id="551907at2759"/>
<organism evidence="7 8">
    <name type="scientific">Zizania palustris</name>
    <name type="common">Northern wild rice</name>
    <dbReference type="NCBI Taxonomy" id="103762"/>
    <lineage>
        <taxon>Eukaryota</taxon>
        <taxon>Viridiplantae</taxon>
        <taxon>Streptophyta</taxon>
        <taxon>Embryophyta</taxon>
        <taxon>Tracheophyta</taxon>
        <taxon>Spermatophyta</taxon>
        <taxon>Magnoliopsida</taxon>
        <taxon>Liliopsida</taxon>
        <taxon>Poales</taxon>
        <taxon>Poaceae</taxon>
        <taxon>BOP clade</taxon>
        <taxon>Oryzoideae</taxon>
        <taxon>Oryzeae</taxon>
        <taxon>Zizaniinae</taxon>
        <taxon>Zizania</taxon>
    </lineage>
</organism>
<dbReference type="FunFam" id="1.10.10.60:FF:000002">
    <property type="entry name" value="Myb family transcription factor"/>
    <property type="match status" value="1"/>
</dbReference>
<evidence type="ECO:0000313" key="7">
    <source>
        <dbReference type="EMBL" id="KAG8044325.1"/>
    </source>
</evidence>
<evidence type="ECO:0000256" key="3">
    <source>
        <dbReference type="ARBA" id="ARBA00023163"/>
    </source>
</evidence>
<reference evidence="7" key="1">
    <citation type="journal article" date="2021" name="bioRxiv">
        <title>Whole Genome Assembly and Annotation of Northern Wild Rice, Zizania palustris L., Supports a Whole Genome Duplication in the Zizania Genus.</title>
        <authorList>
            <person name="Haas M."/>
            <person name="Kono T."/>
            <person name="Macchietto M."/>
            <person name="Millas R."/>
            <person name="McGilp L."/>
            <person name="Shao M."/>
            <person name="Duquette J."/>
            <person name="Hirsch C.N."/>
            <person name="Kimball J."/>
        </authorList>
    </citation>
    <scope>NUCLEOTIDE SEQUENCE</scope>
    <source>
        <tissue evidence="7">Fresh leaf tissue</tissue>
    </source>
</reference>
<dbReference type="NCBIfam" id="TIGR01557">
    <property type="entry name" value="myb_SHAQKYF"/>
    <property type="match status" value="1"/>
</dbReference>
<dbReference type="AlphaFoldDB" id="A0A8J5V078"/>
<dbReference type="InterPro" id="IPR006447">
    <property type="entry name" value="Myb_dom_plants"/>
</dbReference>
<accession>A0A8J5V078</accession>
<sequence>YNRSKVPRLRWTADLHRSFVRAIDCLGGQHKATPKLILQLMDVRGLTISHVKSHLQMYRGTRHGIGQKASDMQPQLHLRRHSFGSDEQSPKEFMCPPIKSAKVGTDAAGTYKCMQMRSSDMRSAVGTRYFRMIVCSCKKCRPWIGGDHRYTMLLLLLLLVVHLLLLQAFRHWDFGCREEPSPLSSSTAESQISEPKAHQLNHVVGKLSSKENHKSRFFMTSSSSTRDEAAKKCASPLSLAIEQEAAANAISFCRPSEGSCVISPPPRSFSDGSGLPGCSFVGHRVNLELSLSICGSQFR</sequence>
<evidence type="ECO:0000256" key="5">
    <source>
        <dbReference type="SAM" id="Phobius"/>
    </source>
</evidence>
<keyword evidence="5" id="KW-0812">Transmembrane</keyword>
<feature type="domain" description="HTH myb-type" evidence="6">
    <location>
        <begin position="3"/>
        <end position="63"/>
    </location>
</feature>
<dbReference type="Pfam" id="PF00249">
    <property type="entry name" value="Myb_DNA-binding"/>
    <property type="match status" value="1"/>
</dbReference>
<keyword evidence="3" id="KW-0804">Transcription</keyword>
<feature type="non-terminal residue" evidence="7">
    <location>
        <position position="1"/>
    </location>
</feature>
<dbReference type="PROSITE" id="PS51294">
    <property type="entry name" value="HTH_MYB"/>
    <property type="match status" value="1"/>
</dbReference>
<keyword evidence="1" id="KW-0805">Transcription regulation</keyword>
<feature type="transmembrane region" description="Helical" evidence="5">
    <location>
        <begin position="150"/>
        <end position="169"/>
    </location>
</feature>
<dbReference type="GO" id="GO:0003700">
    <property type="term" value="F:DNA-binding transcription factor activity"/>
    <property type="evidence" value="ECO:0007669"/>
    <property type="project" value="InterPro"/>
</dbReference>